<keyword evidence="7" id="KW-1185">Reference proteome</keyword>
<sequence length="167" mass="19248">MASIAASSCKYDVFLSFRGEDTRKNFTSHLYAGLCQKGIITFKDDQELERGKTISQELLKAIQDSKISIVIFSRSYASSSWCLDELVQIFECMKTQGQMVMPVFYHVNPTEVREQTGEYGKSFAHHEQRFNNLHNVQQWRTAMTALANLSGWDLQDRYTYNSFSCII</sequence>
<dbReference type="Pfam" id="PF01582">
    <property type="entry name" value="TIR"/>
    <property type="match status" value="1"/>
</dbReference>
<evidence type="ECO:0000259" key="5">
    <source>
        <dbReference type="PROSITE" id="PS50104"/>
    </source>
</evidence>
<dbReference type="InterPro" id="IPR035897">
    <property type="entry name" value="Toll_tir_struct_dom_sf"/>
</dbReference>
<dbReference type="EMBL" id="JARPOI010000006">
    <property type="protein sequence ID" value="KAJ9178707.1"/>
    <property type="molecule type" value="Genomic_DNA"/>
</dbReference>
<name>A0ABQ9MGV3_HEVBR</name>
<evidence type="ECO:0000313" key="7">
    <source>
        <dbReference type="Proteomes" id="UP001174677"/>
    </source>
</evidence>
<reference evidence="6" key="1">
    <citation type="journal article" date="2023" name="Plant Biotechnol. J.">
        <title>Chromosome-level wild Hevea brasiliensis genome provides new tools for genomic-assisted breeding and valuable loci to elevate rubber yield.</title>
        <authorList>
            <person name="Cheng H."/>
            <person name="Song X."/>
            <person name="Hu Y."/>
            <person name="Wu T."/>
            <person name="Yang Q."/>
            <person name="An Z."/>
            <person name="Feng S."/>
            <person name="Deng Z."/>
            <person name="Wu W."/>
            <person name="Zeng X."/>
            <person name="Tu M."/>
            <person name="Wang X."/>
            <person name="Huang H."/>
        </authorList>
    </citation>
    <scope>NUCLEOTIDE SEQUENCE</scope>
    <source>
        <strain evidence="6">MT/VB/25A 57/8</strain>
    </source>
</reference>
<dbReference type="Proteomes" id="UP001174677">
    <property type="component" value="Chromosome 6"/>
</dbReference>
<dbReference type="PANTHER" id="PTHR32009:SF39">
    <property type="entry name" value="TIR DOMAIN-CONTAINING PROTEIN"/>
    <property type="match status" value="1"/>
</dbReference>
<dbReference type="PANTHER" id="PTHR32009">
    <property type="entry name" value="TMV RESISTANCE PROTEIN N-LIKE"/>
    <property type="match status" value="1"/>
</dbReference>
<protein>
    <recommendedName>
        <fullName evidence="1">ADP-ribosyl cyclase/cyclic ADP-ribose hydrolase</fullName>
        <ecNumber evidence="1">3.2.2.6</ecNumber>
    </recommendedName>
</protein>
<keyword evidence="3" id="KW-0520">NAD</keyword>
<evidence type="ECO:0000256" key="2">
    <source>
        <dbReference type="ARBA" id="ARBA00022801"/>
    </source>
</evidence>
<evidence type="ECO:0000256" key="1">
    <source>
        <dbReference type="ARBA" id="ARBA00011982"/>
    </source>
</evidence>
<feature type="domain" description="TIR" evidence="5">
    <location>
        <begin position="9"/>
        <end position="167"/>
    </location>
</feature>
<comment type="caution">
    <text evidence="6">The sequence shown here is derived from an EMBL/GenBank/DDBJ whole genome shotgun (WGS) entry which is preliminary data.</text>
</comment>
<gene>
    <name evidence="6" type="ORF">P3X46_010567</name>
</gene>
<proteinExistence type="predicted"/>
<evidence type="ECO:0000256" key="3">
    <source>
        <dbReference type="ARBA" id="ARBA00023027"/>
    </source>
</evidence>
<dbReference type="Gene3D" id="3.40.50.10140">
    <property type="entry name" value="Toll/interleukin-1 receptor homology (TIR) domain"/>
    <property type="match status" value="1"/>
</dbReference>
<evidence type="ECO:0000313" key="6">
    <source>
        <dbReference type="EMBL" id="KAJ9178707.1"/>
    </source>
</evidence>
<dbReference type="SUPFAM" id="SSF52200">
    <property type="entry name" value="Toll/Interleukin receptor TIR domain"/>
    <property type="match status" value="1"/>
</dbReference>
<accession>A0ABQ9MGV3</accession>
<evidence type="ECO:0000256" key="4">
    <source>
        <dbReference type="ARBA" id="ARBA00047304"/>
    </source>
</evidence>
<comment type="catalytic activity">
    <reaction evidence="4">
        <text>NAD(+) + H2O = ADP-D-ribose + nicotinamide + H(+)</text>
        <dbReference type="Rhea" id="RHEA:16301"/>
        <dbReference type="ChEBI" id="CHEBI:15377"/>
        <dbReference type="ChEBI" id="CHEBI:15378"/>
        <dbReference type="ChEBI" id="CHEBI:17154"/>
        <dbReference type="ChEBI" id="CHEBI:57540"/>
        <dbReference type="ChEBI" id="CHEBI:57967"/>
        <dbReference type="EC" id="3.2.2.6"/>
    </reaction>
    <physiologicalReaction direction="left-to-right" evidence="4">
        <dbReference type="Rhea" id="RHEA:16302"/>
    </physiologicalReaction>
</comment>
<dbReference type="SMART" id="SM00255">
    <property type="entry name" value="TIR"/>
    <property type="match status" value="1"/>
</dbReference>
<dbReference type="PROSITE" id="PS50104">
    <property type="entry name" value="TIR"/>
    <property type="match status" value="1"/>
</dbReference>
<organism evidence="6 7">
    <name type="scientific">Hevea brasiliensis</name>
    <name type="common">Para rubber tree</name>
    <name type="synonym">Siphonia brasiliensis</name>
    <dbReference type="NCBI Taxonomy" id="3981"/>
    <lineage>
        <taxon>Eukaryota</taxon>
        <taxon>Viridiplantae</taxon>
        <taxon>Streptophyta</taxon>
        <taxon>Embryophyta</taxon>
        <taxon>Tracheophyta</taxon>
        <taxon>Spermatophyta</taxon>
        <taxon>Magnoliopsida</taxon>
        <taxon>eudicotyledons</taxon>
        <taxon>Gunneridae</taxon>
        <taxon>Pentapetalae</taxon>
        <taxon>rosids</taxon>
        <taxon>fabids</taxon>
        <taxon>Malpighiales</taxon>
        <taxon>Euphorbiaceae</taxon>
        <taxon>Crotonoideae</taxon>
        <taxon>Micrandreae</taxon>
        <taxon>Hevea</taxon>
    </lineage>
</organism>
<keyword evidence="2" id="KW-0378">Hydrolase</keyword>
<dbReference type="InterPro" id="IPR000157">
    <property type="entry name" value="TIR_dom"/>
</dbReference>
<dbReference type="EC" id="3.2.2.6" evidence="1"/>